<dbReference type="PANTHER" id="PTHR41930">
    <property type="entry name" value="UPF0200 PROTEIN MJ1399"/>
    <property type="match status" value="1"/>
</dbReference>
<accession>A0A2M7H4L5</accession>
<sequence length="179" mass="19856">MIIGITGPKLGGKGTSAAYLREQYNAEIFSMSRILFDIAHRLHLETSRENLIKIATGLREEFGSDILAQVLKQDVSNSSGSVCVIDGIRMQSEVDIFSKLPDFRLLYIDAPIESRYERSLSRGEKVGETDMTFNEFKAEENAITEQGIAALKNKAAVVIVNDNSIPDLHTKLQTLILPL</sequence>
<evidence type="ECO:0008006" key="3">
    <source>
        <dbReference type="Google" id="ProtNLM"/>
    </source>
</evidence>
<reference evidence="1 2" key="1">
    <citation type="submission" date="2017-09" db="EMBL/GenBank/DDBJ databases">
        <title>Depth-based differentiation of microbial function through sediment-hosted aquifers and enrichment of novel symbionts in the deep terrestrial subsurface.</title>
        <authorList>
            <person name="Probst A.J."/>
            <person name="Ladd B."/>
            <person name="Jarett J.K."/>
            <person name="Geller-Mcgrath D.E."/>
            <person name="Sieber C.M."/>
            <person name="Emerson J.B."/>
            <person name="Anantharaman K."/>
            <person name="Thomas B.C."/>
            <person name="Malmstrom R."/>
            <person name="Stieglmeier M."/>
            <person name="Klingl A."/>
            <person name="Woyke T."/>
            <person name="Ryan C.M."/>
            <person name="Banfield J.F."/>
        </authorList>
    </citation>
    <scope>NUCLEOTIDE SEQUENCE [LARGE SCALE GENOMIC DNA]</scope>
    <source>
        <strain evidence="1">CG15_BIG_FIL_POST_REV_8_21_14_020_45_12</strain>
    </source>
</reference>
<organism evidence="1 2">
    <name type="scientific">Candidatus Kerfeldbacteria bacterium CG15_BIG_FIL_POST_REV_8_21_14_020_45_12</name>
    <dbReference type="NCBI Taxonomy" id="2014247"/>
    <lineage>
        <taxon>Bacteria</taxon>
        <taxon>Candidatus Kerfeldiibacteriota</taxon>
    </lineage>
</organism>
<dbReference type="Gene3D" id="3.40.50.300">
    <property type="entry name" value="P-loop containing nucleotide triphosphate hydrolases"/>
    <property type="match status" value="1"/>
</dbReference>
<comment type="caution">
    <text evidence="1">The sequence shown here is derived from an EMBL/GenBank/DDBJ whole genome shotgun (WGS) entry which is preliminary data.</text>
</comment>
<evidence type="ECO:0000313" key="2">
    <source>
        <dbReference type="Proteomes" id="UP000230292"/>
    </source>
</evidence>
<dbReference type="EMBL" id="PFGC01000020">
    <property type="protein sequence ID" value="PIW37170.1"/>
    <property type="molecule type" value="Genomic_DNA"/>
</dbReference>
<dbReference type="AlphaFoldDB" id="A0A2M7H4L5"/>
<proteinExistence type="predicted"/>
<protein>
    <recommendedName>
        <fullName evidence="3">Dephospho-CoA kinase</fullName>
    </recommendedName>
</protein>
<dbReference type="InterPro" id="IPR027417">
    <property type="entry name" value="P-loop_NTPase"/>
</dbReference>
<dbReference type="SUPFAM" id="SSF52540">
    <property type="entry name" value="P-loop containing nucleoside triphosphate hydrolases"/>
    <property type="match status" value="1"/>
</dbReference>
<name>A0A2M7H4L5_9BACT</name>
<dbReference type="Pfam" id="PF13207">
    <property type="entry name" value="AAA_17"/>
    <property type="match status" value="1"/>
</dbReference>
<gene>
    <name evidence="1" type="ORF">COW24_01775</name>
</gene>
<dbReference type="PANTHER" id="PTHR41930:SF1">
    <property type="entry name" value="DEPHOSPHO-COA KINASE"/>
    <property type="match status" value="1"/>
</dbReference>
<dbReference type="Proteomes" id="UP000230292">
    <property type="component" value="Unassembled WGS sequence"/>
</dbReference>
<evidence type="ECO:0000313" key="1">
    <source>
        <dbReference type="EMBL" id="PIW37170.1"/>
    </source>
</evidence>